<dbReference type="KEGG" id="rher:EHE19_013005"/>
<organism evidence="1 2">
    <name type="scientific">Ruminiclostridium herbifermentans</name>
    <dbReference type="NCBI Taxonomy" id="2488810"/>
    <lineage>
        <taxon>Bacteria</taxon>
        <taxon>Bacillati</taxon>
        <taxon>Bacillota</taxon>
        <taxon>Clostridia</taxon>
        <taxon>Eubacteriales</taxon>
        <taxon>Oscillospiraceae</taxon>
        <taxon>Ruminiclostridium</taxon>
    </lineage>
</organism>
<sequence>MEEINSELNSVIELLKKVREQNAAALNACPEDKLLCDAEYGRLFQSLWTSDFKLKNLIILLEVIDKSIKSELKFRKNKCG</sequence>
<evidence type="ECO:0000313" key="1">
    <source>
        <dbReference type="EMBL" id="QNU65815.1"/>
    </source>
</evidence>
<protein>
    <submittedName>
        <fullName evidence="1">Uncharacterized protein</fullName>
    </submittedName>
</protein>
<dbReference type="EMBL" id="CP061336">
    <property type="protein sequence ID" value="QNU65815.1"/>
    <property type="molecule type" value="Genomic_DNA"/>
</dbReference>
<name>A0A4U7JHW0_9FIRM</name>
<dbReference type="Proteomes" id="UP000306409">
    <property type="component" value="Chromosome"/>
</dbReference>
<gene>
    <name evidence="1" type="ORF">EHE19_013005</name>
</gene>
<accession>A0A4U7JHW0</accession>
<dbReference type="AlphaFoldDB" id="A0A4U7JHW0"/>
<dbReference type="OrthoDB" id="1740018at2"/>
<keyword evidence="2" id="KW-1185">Reference proteome</keyword>
<evidence type="ECO:0000313" key="2">
    <source>
        <dbReference type="Proteomes" id="UP000306409"/>
    </source>
</evidence>
<proteinExistence type="predicted"/>
<reference evidence="1 2" key="1">
    <citation type="submission" date="2020-09" db="EMBL/GenBank/DDBJ databases">
        <title>Characterization and genome sequencing of Ruminiclostridium sp. nov. MA18.</title>
        <authorList>
            <person name="Rettenmaier R."/>
            <person name="Kowollik M.-L."/>
            <person name="Liebl W."/>
            <person name="Zverlov V."/>
        </authorList>
    </citation>
    <scope>NUCLEOTIDE SEQUENCE [LARGE SCALE GENOMIC DNA]</scope>
    <source>
        <strain evidence="1 2">MA18</strain>
    </source>
</reference>
<dbReference type="RefSeq" id="WP_137697815.1">
    <property type="nucleotide sequence ID" value="NZ_CP061336.1"/>
</dbReference>